<sequence length="263" mass="29750">MSSTNGRAQPESGLSDEAEDIMDGIVTFRISKRELLSLQIRAFLDASDEVDLTTEVADDLLQTMPPDDENAENEEEQNVQNDEDEDEDMDSVEITAKDGEIAFSSVFNPNNAADNGWTKQEVRQILHHLKERGTRSFVAEYVARRNIPIPRLLQAFGLELCPELSNKPIQTLMYFLEVAMSLQLRKREKLSQHNTVEDAENLIANSRKILVLTGAGISVSCGIPDFRSRDGLYAKLKEKGEYDLDDPQQMFDITYFRENPAVF</sequence>
<dbReference type="GO" id="GO:0005634">
    <property type="term" value="C:nucleus"/>
    <property type="evidence" value="ECO:0007669"/>
    <property type="project" value="TreeGrafter"/>
</dbReference>
<dbReference type="GO" id="GO:0046872">
    <property type="term" value="F:metal ion binding"/>
    <property type="evidence" value="ECO:0007669"/>
    <property type="project" value="UniProtKB-KW"/>
</dbReference>
<feature type="region of interest" description="Disordered" evidence="10">
    <location>
        <begin position="1"/>
        <end position="20"/>
    </location>
</feature>
<protein>
    <recommendedName>
        <fullName evidence="11">Deacetylase sirtuin-type domain-containing protein</fullName>
    </recommendedName>
</protein>
<dbReference type="GO" id="GO:0070403">
    <property type="term" value="F:NAD+ binding"/>
    <property type="evidence" value="ECO:0007669"/>
    <property type="project" value="InterPro"/>
</dbReference>
<dbReference type="SUPFAM" id="SSF52467">
    <property type="entry name" value="DHS-like NAD/FAD-binding domain"/>
    <property type="match status" value="1"/>
</dbReference>
<feature type="non-terminal residue" evidence="12">
    <location>
        <position position="263"/>
    </location>
</feature>
<evidence type="ECO:0000313" key="13">
    <source>
        <dbReference type="Proteomes" id="UP001140091"/>
    </source>
</evidence>
<dbReference type="Pfam" id="PF02146">
    <property type="entry name" value="SIR2"/>
    <property type="match status" value="1"/>
</dbReference>
<evidence type="ECO:0000256" key="5">
    <source>
        <dbReference type="ARBA" id="ARBA00022723"/>
    </source>
</evidence>
<dbReference type="InterPro" id="IPR003000">
    <property type="entry name" value="Sirtuin"/>
</dbReference>
<comment type="cofactor">
    <cofactor evidence="1">
        <name>Zn(2+)</name>
        <dbReference type="ChEBI" id="CHEBI:29105"/>
    </cofactor>
</comment>
<evidence type="ECO:0000256" key="3">
    <source>
        <dbReference type="ARBA" id="ARBA00006924"/>
    </source>
</evidence>
<evidence type="ECO:0000313" key="12">
    <source>
        <dbReference type="EMBL" id="KAJ2930536.1"/>
    </source>
</evidence>
<organism evidence="12 13">
    <name type="scientific">Candolleomyces eurysporus</name>
    <dbReference type="NCBI Taxonomy" id="2828524"/>
    <lineage>
        <taxon>Eukaryota</taxon>
        <taxon>Fungi</taxon>
        <taxon>Dikarya</taxon>
        <taxon>Basidiomycota</taxon>
        <taxon>Agaricomycotina</taxon>
        <taxon>Agaricomycetes</taxon>
        <taxon>Agaricomycetidae</taxon>
        <taxon>Agaricales</taxon>
        <taxon>Agaricineae</taxon>
        <taxon>Psathyrellaceae</taxon>
        <taxon>Candolleomyces</taxon>
    </lineage>
</organism>
<dbReference type="Gene3D" id="3.30.1600.10">
    <property type="entry name" value="SIR2/SIRT2 'Small Domain"/>
    <property type="match status" value="1"/>
</dbReference>
<dbReference type="Gene3D" id="3.40.50.1220">
    <property type="entry name" value="TPP-binding domain"/>
    <property type="match status" value="1"/>
</dbReference>
<dbReference type="GO" id="GO:0046970">
    <property type="term" value="F:histone H4K16 deacetylase activity, NAD-dependent"/>
    <property type="evidence" value="ECO:0007669"/>
    <property type="project" value="TreeGrafter"/>
</dbReference>
<proteinExistence type="inferred from homology"/>
<accession>A0A9W8J7C4</accession>
<feature type="domain" description="Deacetylase sirtuin-type" evidence="11">
    <location>
        <begin position="189"/>
        <end position="263"/>
    </location>
</feature>
<evidence type="ECO:0000256" key="6">
    <source>
        <dbReference type="ARBA" id="ARBA00022833"/>
    </source>
</evidence>
<dbReference type="PANTHER" id="PTHR11085">
    <property type="entry name" value="NAD-DEPENDENT PROTEIN DEACYLASE SIRTUIN-5, MITOCHONDRIAL-RELATED"/>
    <property type="match status" value="1"/>
</dbReference>
<keyword evidence="8" id="KW-0496">Mitochondrion</keyword>
<keyword evidence="6" id="KW-0862">Zinc</keyword>
<evidence type="ECO:0000256" key="4">
    <source>
        <dbReference type="ARBA" id="ARBA00022679"/>
    </source>
</evidence>
<feature type="compositionally biased region" description="Acidic residues" evidence="10">
    <location>
        <begin position="66"/>
        <end position="90"/>
    </location>
</feature>
<evidence type="ECO:0000256" key="8">
    <source>
        <dbReference type="ARBA" id="ARBA00023128"/>
    </source>
</evidence>
<evidence type="ECO:0000256" key="2">
    <source>
        <dbReference type="ARBA" id="ARBA00004173"/>
    </source>
</evidence>
<keyword evidence="5" id="KW-0479">Metal-binding</keyword>
<dbReference type="PANTHER" id="PTHR11085:SF9">
    <property type="entry name" value="NAD-DEPENDENT PROTEIN DEACETYLASE SIRTUIN-1"/>
    <property type="match status" value="1"/>
</dbReference>
<dbReference type="OrthoDB" id="420264at2759"/>
<reference evidence="12" key="1">
    <citation type="submission" date="2022-06" db="EMBL/GenBank/DDBJ databases">
        <title>Genome Sequence of Candolleomyces eurysporus.</title>
        <authorList>
            <person name="Buettner E."/>
        </authorList>
    </citation>
    <scope>NUCLEOTIDE SEQUENCE</scope>
    <source>
        <strain evidence="12">VTCC 930004</strain>
    </source>
</reference>
<dbReference type="GO" id="GO:0005739">
    <property type="term" value="C:mitochondrion"/>
    <property type="evidence" value="ECO:0007669"/>
    <property type="project" value="UniProtKB-SubCell"/>
</dbReference>
<evidence type="ECO:0000256" key="1">
    <source>
        <dbReference type="ARBA" id="ARBA00001947"/>
    </source>
</evidence>
<dbReference type="InterPro" id="IPR026590">
    <property type="entry name" value="Ssirtuin_cat_dom"/>
</dbReference>
<dbReference type="InterPro" id="IPR026591">
    <property type="entry name" value="Sirtuin_cat_small_dom_sf"/>
</dbReference>
<dbReference type="AlphaFoldDB" id="A0A9W8J7C4"/>
<keyword evidence="4" id="KW-0808">Transferase</keyword>
<dbReference type="PROSITE" id="PS50305">
    <property type="entry name" value="SIRTUIN"/>
    <property type="match status" value="1"/>
</dbReference>
<comment type="subcellular location">
    <subcellularLocation>
        <location evidence="2">Mitochondrion</location>
    </subcellularLocation>
</comment>
<comment type="caution">
    <text evidence="9">Lacks conserved residue(s) required for the propagation of feature annotation.</text>
</comment>
<gene>
    <name evidence="12" type="ORF">H1R20_g6553</name>
</gene>
<feature type="region of interest" description="Disordered" evidence="10">
    <location>
        <begin position="62"/>
        <end position="90"/>
    </location>
</feature>
<keyword evidence="13" id="KW-1185">Reference proteome</keyword>
<dbReference type="InterPro" id="IPR029035">
    <property type="entry name" value="DHS-like_NAD/FAD-binding_dom"/>
</dbReference>
<dbReference type="InterPro" id="IPR050134">
    <property type="entry name" value="NAD-dep_sirtuin_deacylases"/>
</dbReference>
<comment type="caution">
    <text evidence="12">The sequence shown here is derived from an EMBL/GenBank/DDBJ whole genome shotgun (WGS) entry which is preliminary data.</text>
</comment>
<dbReference type="Proteomes" id="UP001140091">
    <property type="component" value="Unassembled WGS sequence"/>
</dbReference>
<name>A0A9W8J7C4_9AGAR</name>
<keyword evidence="7" id="KW-0520">NAD</keyword>
<evidence type="ECO:0000256" key="10">
    <source>
        <dbReference type="SAM" id="MobiDB-lite"/>
    </source>
</evidence>
<comment type="similarity">
    <text evidence="3">Belongs to the sirtuin family. Class I subfamily.</text>
</comment>
<evidence type="ECO:0000259" key="11">
    <source>
        <dbReference type="PROSITE" id="PS50305"/>
    </source>
</evidence>
<dbReference type="EMBL" id="JANBPK010000832">
    <property type="protein sequence ID" value="KAJ2930536.1"/>
    <property type="molecule type" value="Genomic_DNA"/>
</dbReference>
<evidence type="ECO:0000256" key="9">
    <source>
        <dbReference type="PROSITE-ProRule" id="PRU00236"/>
    </source>
</evidence>
<evidence type="ECO:0000256" key="7">
    <source>
        <dbReference type="ARBA" id="ARBA00023027"/>
    </source>
</evidence>